<accession>A0A0C1JSH3</accession>
<gene>
    <name evidence="1" type="ORF">DB44_AQ00050</name>
</gene>
<protein>
    <submittedName>
        <fullName evidence="1">Uncharacterized protein</fullName>
    </submittedName>
</protein>
<dbReference type="AlphaFoldDB" id="A0A0C1JSH3"/>
<feature type="non-terminal residue" evidence="1">
    <location>
        <position position="643"/>
    </location>
</feature>
<evidence type="ECO:0000313" key="1">
    <source>
        <dbReference type="EMBL" id="KIC74075.1"/>
    </source>
</evidence>
<evidence type="ECO:0000313" key="2">
    <source>
        <dbReference type="Proteomes" id="UP000031465"/>
    </source>
</evidence>
<dbReference type="CDD" id="cd22893">
    <property type="entry name" value="PlcA-like"/>
    <property type="match status" value="1"/>
</dbReference>
<sequence>MNLIKKEKTLMSSPVAPAPNLHWENIFQGSPILGRQEAQSRLRNLIPNTEEHFKLQAALIKTAGIVEISLSNMNYKVDTCPKDHLVVGGFGSAEHVAIGEAVQLKGLPKDVPLLIKGVTPIRFQHIVALAGDFYGVAGQAISLPGGTDEEKTERFIKAFDTLAQANNDEIRKILLEIDQECTAVTHSSLPHHCYSNQMIEKNNAIKKIKNDIDELLIDNSDHFSSNAQDAYRIGHALALKEARNAGERQDIDGLKRAYALDAFACHFLTDLFASGHIRNQRGELEVFLISQLKFSKDMAKKLAGILTGAQHEKDGHEGLNVANRRGDQWRAYGDGNFFSPKNVENKEKVITATQQSVDEIYAAYLHPDSSVASRVDELIPYAALFNPPPLYSVEGTVLFLHKGSDKIEIKTRKDYLYKCLCEAALSYLPENYINSFIKGFITDHIALFGIKTPPVFNKVIIPQIQRLTGSAWSMAGIATYHQIQQQSEQLNAKVDELADTAKATYDNSVKILEQLHKFNAQLSQISWTSLFQEIKGSIASIQDIKHQHKLYKATLTESQFDEAEKKLWEVHIRMSRVFSESNADGMKLLSAYETMLQETSLKGSFEIKIAVTLWFRQMLDYQVQAFCMYGILQARKNGDMENQ</sequence>
<comment type="caution">
    <text evidence="1">The sequence shown here is derived from an EMBL/GenBank/DDBJ whole genome shotgun (WGS) entry which is preliminary data.</text>
</comment>
<dbReference type="Proteomes" id="UP000031465">
    <property type="component" value="Unassembled WGS sequence"/>
</dbReference>
<organism evidence="1 2">
    <name type="scientific">Candidatus Protochlamydia amoebophila</name>
    <dbReference type="NCBI Taxonomy" id="362787"/>
    <lineage>
        <taxon>Bacteria</taxon>
        <taxon>Pseudomonadati</taxon>
        <taxon>Chlamydiota</taxon>
        <taxon>Chlamydiia</taxon>
        <taxon>Parachlamydiales</taxon>
        <taxon>Parachlamydiaceae</taxon>
        <taxon>Candidatus Protochlamydia</taxon>
    </lineage>
</organism>
<proteinExistence type="predicted"/>
<reference evidence="1 2" key="1">
    <citation type="journal article" date="2014" name="Mol. Biol. Evol.">
        <title>Massive expansion of Ubiquitination-related gene families within the Chlamydiae.</title>
        <authorList>
            <person name="Domman D."/>
            <person name="Collingro A."/>
            <person name="Lagkouvardos I."/>
            <person name="Gehre L."/>
            <person name="Weinmaier T."/>
            <person name="Rattei T."/>
            <person name="Subtil A."/>
            <person name="Horn M."/>
        </authorList>
    </citation>
    <scope>NUCLEOTIDE SEQUENCE [LARGE SCALE GENOMIC DNA]</scope>
    <source>
        <strain evidence="1 2">EI2</strain>
    </source>
</reference>
<dbReference type="InterPro" id="IPR049756">
    <property type="entry name" value="PlcA-like_dom"/>
</dbReference>
<dbReference type="EMBL" id="JSAN01000015">
    <property type="protein sequence ID" value="KIC74075.1"/>
    <property type="molecule type" value="Genomic_DNA"/>
</dbReference>
<name>A0A0C1JSH3_9BACT</name>